<evidence type="ECO:0000256" key="6">
    <source>
        <dbReference type="RuleBase" id="RU361216"/>
    </source>
</evidence>
<feature type="transmembrane region" description="Helical" evidence="6">
    <location>
        <begin position="92"/>
        <end position="115"/>
    </location>
</feature>
<evidence type="ECO:0000256" key="3">
    <source>
        <dbReference type="ARBA" id="ARBA00022692"/>
    </source>
</evidence>
<dbReference type="InterPro" id="IPR050746">
    <property type="entry name" value="DAACS"/>
</dbReference>
<evidence type="ECO:0000313" key="9">
    <source>
        <dbReference type="Proteomes" id="UP001651158"/>
    </source>
</evidence>
<evidence type="ECO:0000256" key="1">
    <source>
        <dbReference type="ARBA" id="ARBA00004141"/>
    </source>
</evidence>
<reference evidence="8 9" key="1">
    <citation type="journal article" date="2022" name="Front. Cell. Infect. Microbiol.">
        <title>The Genomes of Two Strains of Taenia crassiceps the Animal Model for the Study of Human Cysticercosis.</title>
        <authorList>
            <person name="Bobes R.J."/>
            <person name="Estrada K."/>
            <person name="Rios-Valencia D.G."/>
            <person name="Calderon-Gallegos A."/>
            <person name="de la Torre P."/>
            <person name="Carrero J.C."/>
            <person name="Sanchez-Flores A."/>
            <person name="Laclette J.P."/>
        </authorList>
    </citation>
    <scope>NUCLEOTIDE SEQUENCE [LARGE SCALE GENOMIC DNA]</scope>
    <source>
        <strain evidence="8">WFUcys</strain>
    </source>
</reference>
<dbReference type="PANTHER" id="PTHR11958">
    <property type="entry name" value="SODIUM/DICARBOXYLATE SYMPORTER-RELATED"/>
    <property type="match status" value="1"/>
</dbReference>
<feature type="transmembrane region" description="Helical" evidence="6">
    <location>
        <begin position="250"/>
        <end position="279"/>
    </location>
</feature>
<dbReference type="Pfam" id="PF00375">
    <property type="entry name" value="SDF"/>
    <property type="match status" value="1"/>
</dbReference>
<dbReference type="Gene3D" id="1.10.3860.10">
    <property type="entry name" value="Sodium:dicarboxylate symporter"/>
    <property type="match status" value="1"/>
</dbReference>
<keyword evidence="6" id="KW-0769">Symport</keyword>
<feature type="transmembrane region" description="Helical" evidence="6">
    <location>
        <begin position="48"/>
        <end position="72"/>
    </location>
</feature>
<gene>
    <name evidence="8" type="ORF">TcWFU_002538</name>
</gene>
<comment type="similarity">
    <text evidence="6">Belongs to the dicarboxylate/amino acid:cation symporter (DAACS) (TC 2.A.23) family.</text>
</comment>
<keyword evidence="3 6" id="KW-0812">Transmembrane</keyword>
<organism evidence="8 9">
    <name type="scientific">Taenia crassiceps</name>
    <dbReference type="NCBI Taxonomy" id="6207"/>
    <lineage>
        <taxon>Eukaryota</taxon>
        <taxon>Metazoa</taxon>
        <taxon>Spiralia</taxon>
        <taxon>Lophotrochozoa</taxon>
        <taxon>Platyhelminthes</taxon>
        <taxon>Cestoda</taxon>
        <taxon>Eucestoda</taxon>
        <taxon>Cyclophyllidea</taxon>
        <taxon>Taeniidae</taxon>
        <taxon>Taenia</taxon>
    </lineage>
</organism>
<dbReference type="SUPFAM" id="SSF118215">
    <property type="entry name" value="Proton glutamate symport protein"/>
    <property type="match status" value="1"/>
</dbReference>
<evidence type="ECO:0000256" key="7">
    <source>
        <dbReference type="SAM" id="MobiDB-lite"/>
    </source>
</evidence>
<dbReference type="InterPro" id="IPR001991">
    <property type="entry name" value="Na-dicarboxylate_symporter"/>
</dbReference>
<keyword evidence="2 6" id="KW-0813">Transport</keyword>
<feature type="transmembrane region" description="Helical" evidence="6">
    <location>
        <begin position="127"/>
        <end position="149"/>
    </location>
</feature>
<evidence type="ECO:0000256" key="4">
    <source>
        <dbReference type="ARBA" id="ARBA00022989"/>
    </source>
</evidence>
<dbReference type="Proteomes" id="UP001651158">
    <property type="component" value="Unassembled WGS sequence"/>
</dbReference>
<evidence type="ECO:0000256" key="2">
    <source>
        <dbReference type="ARBA" id="ARBA00022448"/>
    </source>
</evidence>
<dbReference type="EMBL" id="JAKROA010000001">
    <property type="protein sequence ID" value="KAL5111596.1"/>
    <property type="molecule type" value="Genomic_DNA"/>
</dbReference>
<name>A0ABR4QPU9_9CEST</name>
<dbReference type="PRINTS" id="PR00173">
    <property type="entry name" value="EDTRNSPORT"/>
</dbReference>
<sequence length="499" mass="53092">MRTELKSISSSTSPPLTSGPAASMETLDVKSEKDEKVKLRDRNPCIRFLVNNWFMLSTIVGVCLGFGLGFLIRSAQPGPTAITWIAMPSDVYLRLLQLTILPLISSNILVAIATLDFKKDGKVGIVGVTYVVALNLICAVIGTVCALLIQPGSRILIGNMNASSPVSTASGLTASDVFRDLFYNLFPDNIFGITIYHTQTEVDVSANKTVLNSSKAGTNMIGVLFCSIVFGAAAKVSGEVAKTFVDFFKALSVIVTKIMSVFLLVTPLAVCFMVASSVVGRQNIESDFVQLGLLVATVLTALAIHFIIVLLVFFIASGRNPLQLLKYSGPAYILAFATTSPALTLPEIYSGLDKYGVSRSVSRLICPLAATLKGDGPAAFIAASVIFVAQNAHMELNIGQIFTVLFLTFTSSLATPNIPSASIVLTVTILSSIGAPTEGAGILFAMEWLLDRCRSGSGAFSIVFVAATSEAIDARIKKKKSAEDAEFSTEMEEDHVSPV</sequence>
<keyword evidence="9" id="KW-1185">Reference proteome</keyword>
<dbReference type="PANTHER" id="PTHR11958:SF99">
    <property type="entry name" value="SODIUM-DEPENDENT EXCITATORY AMINO ACID TRANSPORTER GLT-6-RELATED"/>
    <property type="match status" value="1"/>
</dbReference>
<feature type="transmembrane region" description="Helical" evidence="6">
    <location>
        <begin position="220"/>
        <end position="238"/>
    </location>
</feature>
<proteinExistence type="inferred from homology"/>
<comment type="caution">
    <text evidence="8">The sequence shown here is derived from an EMBL/GenBank/DDBJ whole genome shotgun (WGS) entry which is preliminary data.</text>
</comment>
<feature type="region of interest" description="Disordered" evidence="7">
    <location>
        <begin position="1"/>
        <end position="25"/>
    </location>
</feature>
<protein>
    <recommendedName>
        <fullName evidence="6">Amino acid transporter</fullName>
    </recommendedName>
</protein>
<comment type="subcellular location">
    <subcellularLocation>
        <location evidence="1 6">Membrane</location>
        <topology evidence="1 6">Multi-pass membrane protein</topology>
    </subcellularLocation>
</comment>
<evidence type="ECO:0000256" key="5">
    <source>
        <dbReference type="ARBA" id="ARBA00023136"/>
    </source>
</evidence>
<keyword evidence="4 6" id="KW-1133">Transmembrane helix</keyword>
<evidence type="ECO:0000313" key="8">
    <source>
        <dbReference type="EMBL" id="KAL5111596.1"/>
    </source>
</evidence>
<dbReference type="InterPro" id="IPR036458">
    <property type="entry name" value="Na:dicarbo_symporter_sf"/>
</dbReference>
<feature type="compositionally biased region" description="Low complexity" evidence="7">
    <location>
        <begin position="7"/>
        <end position="23"/>
    </location>
</feature>
<accession>A0ABR4QPU9</accession>
<feature type="transmembrane region" description="Helical" evidence="6">
    <location>
        <begin position="291"/>
        <end position="316"/>
    </location>
</feature>
<keyword evidence="5 6" id="KW-0472">Membrane</keyword>